<gene>
    <name evidence="1" type="ORF">BkAM31D_06230</name>
</gene>
<keyword evidence="2" id="KW-1185">Reference proteome</keyword>
<protein>
    <recommendedName>
        <fullName evidence="3">DUF3866 domain-containing protein</fullName>
    </recommendedName>
</protein>
<name>A0A1X9M7R4_9BACI</name>
<dbReference type="Pfam" id="PF12982">
    <property type="entry name" value="DUF3866"/>
    <property type="match status" value="1"/>
</dbReference>
<evidence type="ECO:0000313" key="1">
    <source>
        <dbReference type="EMBL" id="ARK29485.1"/>
    </source>
</evidence>
<evidence type="ECO:0000313" key="2">
    <source>
        <dbReference type="Proteomes" id="UP000193006"/>
    </source>
</evidence>
<dbReference type="Proteomes" id="UP000193006">
    <property type="component" value="Chromosome"/>
</dbReference>
<dbReference type="STRING" id="199441.BkAM31D_06230"/>
<dbReference type="KEGG" id="bkw:BkAM31D_06230"/>
<evidence type="ECO:0008006" key="3">
    <source>
        <dbReference type="Google" id="ProtNLM"/>
    </source>
</evidence>
<dbReference type="EMBL" id="CP020814">
    <property type="protein sequence ID" value="ARK29485.1"/>
    <property type="molecule type" value="Genomic_DNA"/>
</dbReference>
<accession>A0A1X9M7R4</accession>
<dbReference type="RefSeq" id="WP_066154020.1">
    <property type="nucleotide sequence ID" value="NZ_CP020814.1"/>
</dbReference>
<sequence>MYKQLQANVLAIQFEDRNIQKLLTTTGAKRAILYKQLTPRVDVGANILINVTATELNLGTGGWDIVCGVDPGVDWQTDENNGHIMKGRYTPFQHSVLAIESQESQYHDQFTKPFSLQGSKVWLAELHSMVPLFYFVSQQIKRDSKCCVIFDDQAALALSISDQLRSLHQEERFYSISVGQAFGGQFEATTIASALQYAKLILDADFILISVGPGVVGTGTRFGFSGMIMSHWSHTVSALEGIPIWIPRLSLADSRDRHQGLSHHTLTPLCQFTFKRAILPIPFLDEEQRDRIEGQLNQYRPFQAEHDIYFAEEDLVSELITDALAKATLPIQTMGRKYEDDPLFFSAVAEAIRFAEG</sequence>
<dbReference type="AlphaFoldDB" id="A0A1X9M7R4"/>
<dbReference type="InterPro" id="IPR024479">
    <property type="entry name" value="DUF3866"/>
</dbReference>
<organism evidence="1 2">
    <name type="scientific">Halalkalibacter krulwichiae</name>
    <dbReference type="NCBI Taxonomy" id="199441"/>
    <lineage>
        <taxon>Bacteria</taxon>
        <taxon>Bacillati</taxon>
        <taxon>Bacillota</taxon>
        <taxon>Bacilli</taxon>
        <taxon>Bacillales</taxon>
        <taxon>Bacillaceae</taxon>
        <taxon>Halalkalibacter</taxon>
    </lineage>
</organism>
<reference evidence="1 2" key="1">
    <citation type="submission" date="2017-04" db="EMBL/GenBank/DDBJ databases">
        <title>Bacillus krulwichiae AM31D Genome sequencing and assembly.</title>
        <authorList>
            <person name="Krulwich T.A."/>
            <person name="Anastor L."/>
            <person name="Ehrlich R."/>
            <person name="Ehrlich G.D."/>
            <person name="Janto B."/>
        </authorList>
    </citation>
    <scope>NUCLEOTIDE SEQUENCE [LARGE SCALE GENOMIC DNA]</scope>
    <source>
        <strain evidence="1 2">AM31D</strain>
    </source>
</reference>
<proteinExistence type="predicted"/>